<name>A0A8T0YP91_9STRA</name>
<gene>
    <name evidence="1" type="ORF">PC113_g15507</name>
    <name evidence="2" type="ORF">PC117_g16033</name>
</gene>
<protein>
    <submittedName>
        <fullName evidence="1">Uncharacterized protein</fullName>
    </submittedName>
</protein>
<dbReference type="VEuPathDB" id="FungiDB:PC110_g22883"/>
<dbReference type="EMBL" id="RCMG01000576">
    <property type="protein sequence ID" value="KAG2851896.1"/>
    <property type="molecule type" value="Genomic_DNA"/>
</dbReference>
<accession>A0A8T0YP91</accession>
<comment type="caution">
    <text evidence="1">The sequence shown here is derived from an EMBL/GenBank/DDBJ whole genome shotgun (WGS) entry which is preliminary data.</text>
</comment>
<organism evidence="1 3">
    <name type="scientific">Phytophthora cactorum</name>
    <dbReference type="NCBI Taxonomy" id="29920"/>
    <lineage>
        <taxon>Eukaryota</taxon>
        <taxon>Sar</taxon>
        <taxon>Stramenopiles</taxon>
        <taxon>Oomycota</taxon>
        <taxon>Peronosporomycetes</taxon>
        <taxon>Peronosporales</taxon>
        <taxon>Peronosporaceae</taxon>
        <taxon>Phytophthora</taxon>
    </lineage>
</organism>
<dbReference type="Proteomes" id="UP000735874">
    <property type="component" value="Unassembled WGS sequence"/>
</dbReference>
<proteinExistence type="predicted"/>
<evidence type="ECO:0000313" key="2">
    <source>
        <dbReference type="EMBL" id="KAG2922192.1"/>
    </source>
</evidence>
<reference evidence="1" key="1">
    <citation type="submission" date="2018-10" db="EMBL/GenBank/DDBJ databases">
        <title>Effector identification in a new, highly contiguous assembly of the strawberry crown rot pathogen Phytophthora cactorum.</title>
        <authorList>
            <person name="Armitage A.D."/>
            <person name="Nellist C.F."/>
            <person name="Bates H."/>
            <person name="Vickerstaff R.J."/>
            <person name="Harrison R.J."/>
        </authorList>
    </citation>
    <scope>NUCLEOTIDE SEQUENCE</scope>
    <source>
        <strain evidence="1">15-7</strain>
        <strain evidence="2">4040</strain>
    </source>
</reference>
<evidence type="ECO:0000313" key="1">
    <source>
        <dbReference type="EMBL" id="KAG2851896.1"/>
    </source>
</evidence>
<dbReference type="AlphaFoldDB" id="A0A8T0YP91"/>
<dbReference type="EMBL" id="RCMK01000555">
    <property type="protein sequence ID" value="KAG2922192.1"/>
    <property type="molecule type" value="Genomic_DNA"/>
</dbReference>
<dbReference type="Proteomes" id="UP000736787">
    <property type="component" value="Unassembled WGS sequence"/>
</dbReference>
<evidence type="ECO:0000313" key="3">
    <source>
        <dbReference type="Proteomes" id="UP000735874"/>
    </source>
</evidence>
<sequence>MQFCVNRPFLRWKFFQKRMARVAVDEIARRIVPTVSRQPSVAYDDWSRRKGIKGHAPSPVKGVARGVAEARYSGLHGRVQDEQALLAVPPIAFGSSLLREWSSRIKNVTRYFAVITRTSRLDTGIDM</sequence>